<protein>
    <submittedName>
        <fullName evidence="2">Glutaconate CoA-transferase subunit A</fullName>
    </submittedName>
</protein>
<dbReference type="AlphaFoldDB" id="A0A1H9NZN2"/>
<keyword evidence="3" id="KW-1185">Reference proteome</keyword>
<proteinExistence type="inferred from homology"/>
<dbReference type="GO" id="GO:0008410">
    <property type="term" value="F:CoA-transferase activity"/>
    <property type="evidence" value="ECO:0007669"/>
    <property type="project" value="InterPro"/>
</dbReference>
<evidence type="ECO:0000256" key="1">
    <source>
        <dbReference type="ARBA" id="ARBA00007047"/>
    </source>
</evidence>
<dbReference type="PANTHER" id="PTHR43293">
    <property type="entry name" value="ACETATE COA-TRANSFERASE YDIF"/>
    <property type="match status" value="1"/>
</dbReference>
<keyword evidence="2" id="KW-0808">Transferase</keyword>
<dbReference type="SUPFAM" id="SSF100950">
    <property type="entry name" value="NagB/RpiA/CoA transferase-like"/>
    <property type="match status" value="1"/>
</dbReference>
<dbReference type="Gene3D" id="3.30.30.40">
    <property type="match status" value="1"/>
</dbReference>
<sequence>MSKLQSLKKAVETIADQSTLALGGNVLHRAPMAFVRELARQEKSGLKLVKTAGAHDIDLLCAAGSVATVDAGFVSYETVYGLPPHYRKAVQTGMVKANEHACYTVISALRGASANVPFMPVSGLKYGDLIEHNDYFVVVEDPFTGEPVTLVRSIFPDVAVIHVQQCDEEGNAIIAGPKFEDVLMSRAADRVIITTEQIVSPFQIKQNKDKIDIPAFLVDAVVHVPGGAAPTSCYQKYDVDEQPLRKFLGLKEKQEVAEFIKNYERKDYQQERGTRVW</sequence>
<dbReference type="Proteomes" id="UP000199687">
    <property type="component" value="Unassembled WGS sequence"/>
</dbReference>
<evidence type="ECO:0000313" key="3">
    <source>
        <dbReference type="Proteomes" id="UP000199687"/>
    </source>
</evidence>
<dbReference type="SMART" id="SM00882">
    <property type="entry name" value="CoA_trans"/>
    <property type="match status" value="1"/>
</dbReference>
<accession>A0A1H9NZN2</accession>
<organism evidence="2 3">
    <name type="scientific">Gracilibacillus ureilyticus</name>
    <dbReference type="NCBI Taxonomy" id="531814"/>
    <lineage>
        <taxon>Bacteria</taxon>
        <taxon>Bacillati</taxon>
        <taxon>Bacillota</taxon>
        <taxon>Bacilli</taxon>
        <taxon>Bacillales</taxon>
        <taxon>Bacillaceae</taxon>
        <taxon>Gracilibacillus</taxon>
    </lineage>
</organism>
<comment type="similarity">
    <text evidence="1">Belongs to the 3-oxoacid CoA-transferase subunit B family.</text>
</comment>
<reference evidence="2 3" key="1">
    <citation type="submission" date="2016-10" db="EMBL/GenBank/DDBJ databases">
        <authorList>
            <person name="de Groot N.N."/>
        </authorList>
    </citation>
    <scope>NUCLEOTIDE SEQUENCE [LARGE SCALE GENOMIC DNA]</scope>
    <source>
        <strain evidence="2 3">CGMCC 1.7727</strain>
    </source>
</reference>
<gene>
    <name evidence="2" type="ORF">SAMN04487944_10437</name>
</gene>
<dbReference type="Gene3D" id="3.40.1080.10">
    <property type="entry name" value="Glutaconate Coenzyme A-transferase"/>
    <property type="match status" value="1"/>
</dbReference>
<dbReference type="OrthoDB" id="9777193at2"/>
<dbReference type="Pfam" id="PF01144">
    <property type="entry name" value="CoA_trans"/>
    <property type="match status" value="1"/>
</dbReference>
<dbReference type="InterPro" id="IPR037171">
    <property type="entry name" value="NagB/RpiA_transferase-like"/>
</dbReference>
<dbReference type="STRING" id="531814.SAMN04487944_10437"/>
<name>A0A1H9NZN2_9BACI</name>
<evidence type="ECO:0000313" key="2">
    <source>
        <dbReference type="EMBL" id="SER41436.1"/>
    </source>
</evidence>
<dbReference type="InterPro" id="IPR004165">
    <property type="entry name" value="CoA_trans_fam_I"/>
</dbReference>
<dbReference type="EMBL" id="FOGL01000004">
    <property type="protein sequence ID" value="SER41436.1"/>
    <property type="molecule type" value="Genomic_DNA"/>
</dbReference>
<dbReference type="PANTHER" id="PTHR43293:SF3">
    <property type="entry name" value="CHOLESTEROL RING-CLEAVING HYDROLASE IPDB SUBUNIT"/>
    <property type="match status" value="1"/>
</dbReference>